<sequence>MASMDPTLGMGFLAGLGDMIINPHNFLRLPIWDFFHTRDEAKAKEIPLSFRNSVARITSAASQRKGKITKVGGPIVTQPGPSSASSVSETIEVEFTPNLSQSFIPYIMSSNPVNRQVYVTRRSLHRTVARSVARFAICLASLVLVFTARVVFLSFFMRKGLTRDILYAAEVGRVLMILMQESSILTYSCAYKCVETWACQNVYSFGPRWTDEEQEEFHRDAVEFIGYAFHAQAVFWAVAKFWKWMGKHSALWRDGLGASISAHFTSPSFAIGETTNFRLHILELKPLTTDWEEKSHVDFQVPDVVIPMMLSRLHATKLTRLFAIPIAPFAVCGYIGPAGFFSQELNLAGKICFGVMQVMAVCITYVDVPSRSINCEYVEDPVV</sequence>
<organism evidence="2 3">
    <name type="scientific">Mycena alexandri</name>
    <dbReference type="NCBI Taxonomy" id="1745969"/>
    <lineage>
        <taxon>Eukaryota</taxon>
        <taxon>Fungi</taxon>
        <taxon>Dikarya</taxon>
        <taxon>Basidiomycota</taxon>
        <taxon>Agaricomycotina</taxon>
        <taxon>Agaricomycetes</taxon>
        <taxon>Agaricomycetidae</taxon>
        <taxon>Agaricales</taxon>
        <taxon>Marasmiineae</taxon>
        <taxon>Mycenaceae</taxon>
        <taxon>Mycena</taxon>
    </lineage>
</organism>
<name>A0AAD6S4T2_9AGAR</name>
<dbReference type="EMBL" id="JARJCM010000249">
    <property type="protein sequence ID" value="KAJ7020849.1"/>
    <property type="molecule type" value="Genomic_DNA"/>
</dbReference>
<keyword evidence="3" id="KW-1185">Reference proteome</keyword>
<keyword evidence="1" id="KW-1133">Transmembrane helix</keyword>
<reference evidence="2" key="1">
    <citation type="submission" date="2023-03" db="EMBL/GenBank/DDBJ databases">
        <title>Massive genome expansion in bonnet fungi (Mycena s.s.) driven by repeated elements and novel gene families across ecological guilds.</title>
        <authorList>
            <consortium name="Lawrence Berkeley National Laboratory"/>
            <person name="Harder C.B."/>
            <person name="Miyauchi S."/>
            <person name="Viragh M."/>
            <person name="Kuo A."/>
            <person name="Thoen E."/>
            <person name="Andreopoulos B."/>
            <person name="Lu D."/>
            <person name="Skrede I."/>
            <person name="Drula E."/>
            <person name="Henrissat B."/>
            <person name="Morin E."/>
            <person name="Kohler A."/>
            <person name="Barry K."/>
            <person name="LaButti K."/>
            <person name="Morin E."/>
            <person name="Salamov A."/>
            <person name="Lipzen A."/>
            <person name="Mereny Z."/>
            <person name="Hegedus B."/>
            <person name="Baldrian P."/>
            <person name="Stursova M."/>
            <person name="Weitz H."/>
            <person name="Taylor A."/>
            <person name="Grigoriev I.V."/>
            <person name="Nagy L.G."/>
            <person name="Martin F."/>
            <person name="Kauserud H."/>
        </authorList>
    </citation>
    <scope>NUCLEOTIDE SEQUENCE</scope>
    <source>
        <strain evidence="2">CBHHK200</strain>
    </source>
</reference>
<protein>
    <submittedName>
        <fullName evidence="2">Uncharacterized protein</fullName>
    </submittedName>
</protein>
<dbReference type="AlphaFoldDB" id="A0AAD6S4T2"/>
<comment type="caution">
    <text evidence="2">The sequence shown here is derived from an EMBL/GenBank/DDBJ whole genome shotgun (WGS) entry which is preliminary data.</text>
</comment>
<evidence type="ECO:0000256" key="1">
    <source>
        <dbReference type="SAM" id="Phobius"/>
    </source>
</evidence>
<proteinExistence type="predicted"/>
<accession>A0AAD6S4T2</accession>
<evidence type="ECO:0000313" key="3">
    <source>
        <dbReference type="Proteomes" id="UP001218188"/>
    </source>
</evidence>
<feature type="non-terminal residue" evidence="2">
    <location>
        <position position="1"/>
    </location>
</feature>
<gene>
    <name evidence="2" type="ORF">C8F04DRAFT_1142619</name>
</gene>
<feature type="transmembrane region" description="Helical" evidence="1">
    <location>
        <begin position="318"/>
        <end position="341"/>
    </location>
</feature>
<keyword evidence="1" id="KW-0812">Transmembrane</keyword>
<dbReference type="Proteomes" id="UP001218188">
    <property type="component" value="Unassembled WGS sequence"/>
</dbReference>
<feature type="transmembrane region" description="Helical" evidence="1">
    <location>
        <begin position="132"/>
        <end position="157"/>
    </location>
</feature>
<keyword evidence="1" id="KW-0472">Membrane</keyword>
<evidence type="ECO:0000313" key="2">
    <source>
        <dbReference type="EMBL" id="KAJ7020849.1"/>
    </source>
</evidence>